<evidence type="ECO:0000313" key="1">
    <source>
        <dbReference type="EMBL" id="OWZ17286.1"/>
    </source>
</evidence>
<dbReference type="Proteomes" id="UP000198211">
    <property type="component" value="Unassembled WGS sequence"/>
</dbReference>
<dbReference type="PANTHER" id="PTHR40866">
    <property type="entry name" value="BED-TYPE DOMAIN-CONTAINING PROTEIN"/>
    <property type="match status" value="1"/>
</dbReference>
<proteinExistence type="predicted"/>
<organism evidence="1 2">
    <name type="scientific">Phytophthora megakarya</name>
    <dbReference type="NCBI Taxonomy" id="4795"/>
    <lineage>
        <taxon>Eukaryota</taxon>
        <taxon>Sar</taxon>
        <taxon>Stramenopiles</taxon>
        <taxon>Oomycota</taxon>
        <taxon>Peronosporomycetes</taxon>
        <taxon>Peronosporales</taxon>
        <taxon>Peronosporaceae</taxon>
        <taxon>Phytophthora</taxon>
    </lineage>
</organism>
<dbReference type="EMBL" id="NBNE01000780">
    <property type="protein sequence ID" value="OWZ17286.1"/>
    <property type="molecule type" value="Genomic_DNA"/>
</dbReference>
<dbReference type="PANTHER" id="PTHR40866:SF1">
    <property type="entry name" value="BED-TYPE DOMAIN-CONTAINING PROTEIN"/>
    <property type="match status" value="1"/>
</dbReference>
<comment type="caution">
    <text evidence="1">The sequence shown here is derived from an EMBL/GenBank/DDBJ whole genome shotgun (WGS) entry which is preliminary data.</text>
</comment>
<protein>
    <submittedName>
        <fullName evidence="1">Uncharacterized protein</fullName>
    </submittedName>
</protein>
<gene>
    <name evidence="1" type="ORF">PHMEG_0008795</name>
</gene>
<reference evidence="2" key="1">
    <citation type="submission" date="2017-03" db="EMBL/GenBank/DDBJ databases">
        <title>Phytopthora megakarya and P. palmivora, two closely related causual agents of cacao black pod achieved similar genome size and gene model numbers by different mechanisms.</title>
        <authorList>
            <person name="Ali S."/>
            <person name="Shao J."/>
            <person name="Larry D.J."/>
            <person name="Kronmiller B."/>
            <person name="Shen D."/>
            <person name="Strem M.D."/>
            <person name="Melnick R.L."/>
            <person name="Guiltinan M.J."/>
            <person name="Tyler B.M."/>
            <person name="Meinhardt L.W."/>
            <person name="Bailey B.A."/>
        </authorList>
    </citation>
    <scope>NUCLEOTIDE SEQUENCE [LARGE SCALE GENOMIC DNA]</scope>
    <source>
        <strain evidence="2">zdho120</strain>
    </source>
</reference>
<dbReference type="AlphaFoldDB" id="A0A225WHV0"/>
<dbReference type="OrthoDB" id="119446at2759"/>
<keyword evidence="2" id="KW-1185">Reference proteome</keyword>
<sequence length="198" mass="22075">MHRQVAFLYFKLCLDKEGEQMGYYSCKSCGKIRKHTPKTSYTNLMSPVRIAHPNYKLDMRNDSVAATGTLLPWVTQKSSNRYTKLNGISVETLAASHQGCRGSDRRPRASVPFLSLAPVIEEPDDHLNTDSHLTAIKRYLPFFGKSIGGYLFLVGDHCGVNKRLANLFGGLQVGCASDRLNLAVREYLGPHDSILEDV</sequence>
<accession>A0A225WHV0</accession>
<evidence type="ECO:0000313" key="2">
    <source>
        <dbReference type="Proteomes" id="UP000198211"/>
    </source>
</evidence>
<name>A0A225WHV0_9STRA</name>